<proteinExistence type="predicted"/>
<sequence length="279" mass="29553">MIVVARDPAWADELVVAWPEPVPWNAEIVCGEDEVAVVCIDWMVGDQLGPGRHTLNMHNPSSYVSVYFVRTAPATASFDEQVSVFDRTTGKMSQVQYTGAVTVQVGDPMLLCSQFLGVPAQELGTGVRRSASASIAAALKVMIHKVLASSPQVSVLATPNAVTQLVYMTASGNPMAIAVNGIDFLGFEQLALAVDGGQAVQAALSEERAAAEPGPATLRLDTSNDEAVFAVGDDVLVYVEDSGRWHAGKVHQILDAGYEVAIDGSSDLTWVEASRVRAP</sequence>
<name>D0LYR6_HALO1</name>
<protein>
    <submittedName>
        <fullName evidence="1">Uncharacterized protein</fullName>
    </submittedName>
</protein>
<dbReference type="HOGENOM" id="CLU_996655_0_0_7"/>
<organism evidence="1 2">
    <name type="scientific">Haliangium ochraceum (strain DSM 14365 / JCM 11303 / SMP-2)</name>
    <dbReference type="NCBI Taxonomy" id="502025"/>
    <lineage>
        <taxon>Bacteria</taxon>
        <taxon>Pseudomonadati</taxon>
        <taxon>Myxococcota</taxon>
        <taxon>Polyangia</taxon>
        <taxon>Haliangiales</taxon>
        <taxon>Kofleriaceae</taxon>
        <taxon>Haliangium</taxon>
    </lineage>
</organism>
<gene>
    <name evidence="1" type="ordered locus">Hoch_5449</name>
</gene>
<dbReference type="AlphaFoldDB" id="D0LYR6"/>
<keyword evidence="2" id="KW-1185">Reference proteome</keyword>
<accession>D0LYR6</accession>
<dbReference type="EMBL" id="CP001804">
    <property type="protein sequence ID" value="ACY17932.1"/>
    <property type="molecule type" value="Genomic_DNA"/>
</dbReference>
<dbReference type="KEGG" id="hoh:Hoch_5449"/>
<dbReference type="RefSeq" id="WP_012830524.1">
    <property type="nucleotide sequence ID" value="NC_013440.1"/>
</dbReference>
<evidence type="ECO:0000313" key="2">
    <source>
        <dbReference type="Proteomes" id="UP000001880"/>
    </source>
</evidence>
<evidence type="ECO:0000313" key="1">
    <source>
        <dbReference type="EMBL" id="ACY17932.1"/>
    </source>
</evidence>
<dbReference type="Proteomes" id="UP000001880">
    <property type="component" value="Chromosome"/>
</dbReference>
<reference evidence="1 2" key="1">
    <citation type="journal article" date="2010" name="Stand. Genomic Sci.">
        <title>Complete genome sequence of Haliangium ochraceum type strain (SMP-2).</title>
        <authorList>
            <consortium name="US DOE Joint Genome Institute (JGI-PGF)"/>
            <person name="Ivanova N."/>
            <person name="Daum C."/>
            <person name="Lang E."/>
            <person name="Abt B."/>
            <person name="Kopitz M."/>
            <person name="Saunders E."/>
            <person name="Lapidus A."/>
            <person name="Lucas S."/>
            <person name="Glavina Del Rio T."/>
            <person name="Nolan M."/>
            <person name="Tice H."/>
            <person name="Copeland A."/>
            <person name="Cheng J.F."/>
            <person name="Chen F."/>
            <person name="Bruce D."/>
            <person name="Goodwin L."/>
            <person name="Pitluck S."/>
            <person name="Mavromatis K."/>
            <person name="Pati A."/>
            <person name="Mikhailova N."/>
            <person name="Chen A."/>
            <person name="Palaniappan K."/>
            <person name="Land M."/>
            <person name="Hauser L."/>
            <person name="Chang Y.J."/>
            <person name="Jeffries C.D."/>
            <person name="Detter J.C."/>
            <person name="Brettin T."/>
            <person name="Rohde M."/>
            <person name="Goker M."/>
            <person name="Bristow J."/>
            <person name="Markowitz V."/>
            <person name="Eisen J.A."/>
            <person name="Hugenholtz P."/>
            <person name="Kyrpides N.C."/>
            <person name="Klenk H.P."/>
        </authorList>
    </citation>
    <scope>NUCLEOTIDE SEQUENCE [LARGE SCALE GENOMIC DNA]</scope>
    <source>
        <strain evidence="2">DSM 14365 / CIP 107738 / JCM 11303 / AJ 13395 / SMP-2</strain>
    </source>
</reference>